<proteinExistence type="predicted"/>
<dbReference type="EMBL" id="JAUUTY010000001">
    <property type="protein sequence ID" value="KAK1694264.1"/>
    <property type="molecule type" value="Genomic_DNA"/>
</dbReference>
<name>A0AAD8X563_LOLMU</name>
<feature type="compositionally biased region" description="Low complexity" evidence="1">
    <location>
        <begin position="208"/>
        <end position="219"/>
    </location>
</feature>
<accession>A0AAD8X563</accession>
<dbReference type="AlphaFoldDB" id="A0AAD8X563"/>
<sequence length="339" mass="35592">MATALSVRSGGPLRRRLLSYPSIAVAASEAATAACHGQIRPLASLSGATPPTARTRTSSLPYKPRVDMLSMNASSTTSSPLRGAALHHSQVDTLRATASSTTSSPGAALHPSQMEILRATASSTTSSPGAALHPSQIEMLSATASSTTSSSLHGAAIHPSQVETPACDTSRGHARPVASRPTIAILLARPVDLQRYAGAPTYFRRQMSSAGSPSPSDPSLGKEIPPAPSGQLPQSPDDEKSEVVCKYNEQTVLSALDKISEKVETVDTKVEGVTGDVSAMKTQLQKSIEDCAQLAKDVAQIKKREEGSGDWTAFRIRGKNLNWLSVGSAVWELLKGLFK</sequence>
<protein>
    <submittedName>
        <fullName evidence="2">Uncharacterized protein</fullName>
    </submittedName>
</protein>
<dbReference type="Proteomes" id="UP001231189">
    <property type="component" value="Unassembled WGS sequence"/>
</dbReference>
<comment type="caution">
    <text evidence="2">The sequence shown here is derived from an EMBL/GenBank/DDBJ whole genome shotgun (WGS) entry which is preliminary data.</text>
</comment>
<organism evidence="2 3">
    <name type="scientific">Lolium multiflorum</name>
    <name type="common">Italian ryegrass</name>
    <name type="synonym">Lolium perenne subsp. multiflorum</name>
    <dbReference type="NCBI Taxonomy" id="4521"/>
    <lineage>
        <taxon>Eukaryota</taxon>
        <taxon>Viridiplantae</taxon>
        <taxon>Streptophyta</taxon>
        <taxon>Embryophyta</taxon>
        <taxon>Tracheophyta</taxon>
        <taxon>Spermatophyta</taxon>
        <taxon>Magnoliopsida</taxon>
        <taxon>Liliopsida</taxon>
        <taxon>Poales</taxon>
        <taxon>Poaceae</taxon>
        <taxon>BOP clade</taxon>
        <taxon>Pooideae</taxon>
        <taxon>Poodae</taxon>
        <taxon>Poeae</taxon>
        <taxon>Poeae Chloroplast Group 2 (Poeae type)</taxon>
        <taxon>Loliodinae</taxon>
        <taxon>Loliinae</taxon>
        <taxon>Lolium</taxon>
    </lineage>
</organism>
<evidence type="ECO:0000313" key="3">
    <source>
        <dbReference type="Proteomes" id="UP001231189"/>
    </source>
</evidence>
<reference evidence="2" key="1">
    <citation type="submission" date="2023-07" db="EMBL/GenBank/DDBJ databases">
        <title>A chromosome-level genome assembly of Lolium multiflorum.</title>
        <authorList>
            <person name="Chen Y."/>
            <person name="Copetti D."/>
            <person name="Kolliker R."/>
            <person name="Studer B."/>
        </authorList>
    </citation>
    <scope>NUCLEOTIDE SEQUENCE</scope>
    <source>
        <strain evidence="2">02402/16</strain>
        <tissue evidence="2">Leaf</tissue>
    </source>
</reference>
<keyword evidence="3" id="KW-1185">Reference proteome</keyword>
<gene>
    <name evidence="2" type="ORF">QYE76_010961</name>
</gene>
<evidence type="ECO:0000313" key="2">
    <source>
        <dbReference type="EMBL" id="KAK1694264.1"/>
    </source>
</evidence>
<evidence type="ECO:0000256" key="1">
    <source>
        <dbReference type="SAM" id="MobiDB-lite"/>
    </source>
</evidence>
<feature type="region of interest" description="Disordered" evidence="1">
    <location>
        <begin position="205"/>
        <end position="242"/>
    </location>
</feature>